<reference evidence="19 20" key="1">
    <citation type="submission" date="2023-06" db="EMBL/GenBank/DDBJ databases">
        <title>Pelomonas sp. APW6 16S ribosomal RNA gene genome sequencing and assembly.</title>
        <authorList>
            <person name="Woo H."/>
        </authorList>
    </citation>
    <scope>NUCLEOTIDE SEQUENCE [LARGE SCALE GENOMIC DNA]</scope>
    <source>
        <strain evidence="19 20">APW6</strain>
    </source>
</reference>
<evidence type="ECO:0000256" key="4">
    <source>
        <dbReference type="ARBA" id="ARBA00004613"/>
    </source>
</evidence>
<feature type="domain" description="PKD" evidence="18">
    <location>
        <begin position="722"/>
        <end position="809"/>
    </location>
</feature>
<evidence type="ECO:0000256" key="6">
    <source>
        <dbReference type="ARBA" id="ARBA00022525"/>
    </source>
</evidence>
<name>A0ABT7LGR1_9BURK</name>
<evidence type="ECO:0000313" key="19">
    <source>
        <dbReference type="EMBL" id="MDL5032046.1"/>
    </source>
</evidence>
<dbReference type="InterPro" id="IPR013783">
    <property type="entry name" value="Ig-like_fold"/>
</dbReference>
<evidence type="ECO:0000256" key="8">
    <source>
        <dbReference type="ARBA" id="ARBA00022723"/>
    </source>
</evidence>
<dbReference type="PROSITE" id="PS50093">
    <property type="entry name" value="PKD"/>
    <property type="match status" value="2"/>
</dbReference>
<dbReference type="Pfam" id="PF08453">
    <property type="entry name" value="Peptidase_M9_N"/>
    <property type="match status" value="1"/>
</dbReference>
<keyword evidence="12" id="KW-0106">Calcium</keyword>
<keyword evidence="10 19" id="KW-0378">Hydrolase</keyword>
<evidence type="ECO:0000256" key="11">
    <source>
        <dbReference type="ARBA" id="ARBA00022833"/>
    </source>
</evidence>
<evidence type="ECO:0000256" key="2">
    <source>
        <dbReference type="ARBA" id="ARBA00001913"/>
    </source>
</evidence>
<gene>
    <name evidence="19" type="ORF">QRD43_09005</name>
</gene>
<sequence length="915" mass="98778">MRTPTLTGLGLAMSFCLTLTLAHADAVDRSPQGPMPQIQESPQQHALHRHTESKLQDAKERPPVSAERSRPRVESARRSVLSADRKAAATASCDASLFTSRTGTALVEAVRTSTADCVNGLFGLRGTEAQKTFNETQMRSVADGLRTYAGSYAGNNGTGLLQLILFLRAGYYVQYNDTASVGTYGSTLKNALRGALDTLFANANIFLANDANGEVLAESVILIDSSTENARYSSVVKRLLGSYTSSWNSSYYMKTAVNNTFTVLWRGHQNDDFQALVKSDVSLQTAVSDFANRNWSLIGTTESYLVSNAARELSRFLQYPTLLPTTRPQVKGLMNRSGLGTPSQAIWVGLADMTDYYDPGQCNTYGSCNWKTRAEAAILPLKQVCSPSLTLRAQSMSAADLNATCTSVVNEEAYFHNKLQTGRVPVANDNNTSLELVIFDSSYDYQDYAGPLFGISTNNGGMYIEGNPAQAGNVPRFYAYEAEWVKPSFEVWNLNHEYTHYLDGRFDMYGDFSAGMTQPSVWWVEGLAEHVSYCYRNVRYSNALTEAGTYRYALSTLFDTTYDNADQTRIYNWGYLAVSFMLEKHRADVTSLLGFYRKGDWTGARTLLKSTIGTRYDAEFRTWLGQVGTAGVNCGNATSQAPVASFKTSISGLTVGFTDTSTDADGSIASRVWSFGDGSSSTAANPSKTYAAAGSYTVKLTVTDNSNLSTTTSQVVTVSAPASLPPVASFKVGTTGLTAYFTDTSTDPDGSIASRLWDFGDGSTSTYANPAKTYAANGTYTVKLKVTDNSGLSTTTSLPVSVSGTVPSTCPTRTDSMSNGCVRTGLAGAAGDLQYFWIYVDKPNVQLSISTSGGSGNADLYVNTQGWASPTANNYRSTSSGNTETVTVPVYTPGYVYLTVHGQAAFSGLSLSTRY</sequence>
<dbReference type="SUPFAM" id="SSF49299">
    <property type="entry name" value="PKD domain"/>
    <property type="match status" value="2"/>
</dbReference>
<comment type="catalytic activity">
    <reaction evidence="1">
        <text>Digestion of native collagen in the triple helical region at Xaa-|-Gly bonds. With synthetic peptides, a preference is shown for Gly at P3 and P1', Pro and Ala at P2 and P2', and hydroxyproline, Ala or Arg at P3'.</text>
        <dbReference type="EC" id="3.4.24.3"/>
    </reaction>
</comment>
<dbReference type="InterPro" id="IPR000601">
    <property type="entry name" value="PKD_dom"/>
</dbReference>
<evidence type="ECO:0000256" key="5">
    <source>
        <dbReference type="ARBA" id="ARBA00012653"/>
    </source>
</evidence>
<keyword evidence="7" id="KW-0645">Protease</keyword>
<keyword evidence="14" id="KW-0482">Metalloprotease</keyword>
<evidence type="ECO:0000256" key="16">
    <source>
        <dbReference type="SAM" id="MobiDB-lite"/>
    </source>
</evidence>
<dbReference type="PANTHER" id="PTHR13062">
    <property type="entry name" value="COLLAGENASE"/>
    <property type="match status" value="1"/>
</dbReference>
<proteinExistence type="predicted"/>
<keyword evidence="8" id="KW-0479">Metal-binding</keyword>
<feature type="signal peptide" evidence="17">
    <location>
        <begin position="1"/>
        <end position="24"/>
    </location>
</feature>
<dbReference type="Proteomes" id="UP001238603">
    <property type="component" value="Unassembled WGS sequence"/>
</dbReference>
<evidence type="ECO:0000256" key="15">
    <source>
        <dbReference type="ARBA" id="ARBA00023145"/>
    </source>
</evidence>
<keyword evidence="11" id="KW-0862">Zinc</keyword>
<evidence type="ECO:0000256" key="12">
    <source>
        <dbReference type="ARBA" id="ARBA00022837"/>
    </source>
</evidence>
<evidence type="ECO:0000259" key="18">
    <source>
        <dbReference type="PROSITE" id="PS50093"/>
    </source>
</evidence>
<dbReference type="Gene3D" id="2.60.120.380">
    <property type="match status" value="1"/>
</dbReference>
<evidence type="ECO:0000256" key="7">
    <source>
        <dbReference type="ARBA" id="ARBA00022670"/>
    </source>
</evidence>
<dbReference type="EMBL" id="JASVDS010000002">
    <property type="protein sequence ID" value="MDL5032046.1"/>
    <property type="molecule type" value="Genomic_DNA"/>
</dbReference>
<evidence type="ECO:0000256" key="14">
    <source>
        <dbReference type="ARBA" id="ARBA00023049"/>
    </source>
</evidence>
<comment type="cofactor">
    <cofactor evidence="3">
        <name>Zn(2+)</name>
        <dbReference type="ChEBI" id="CHEBI:29105"/>
    </cofactor>
</comment>
<dbReference type="InterPro" id="IPR013661">
    <property type="entry name" value="Peptidase_M9_N_dom"/>
</dbReference>
<dbReference type="PRINTS" id="PR00931">
    <property type="entry name" value="MICOLLPTASE"/>
</dbReference>
<keyword evidence="6" id="KW-0964">Secreted</keyword>
<dbReference type="Pfam" id="PF04151">
    <property type="entry name" value="PPC"/>
    <property type="match status" value="1"/>
</dbReference>
<organism evidence="19 20">
    <name type="scientific">Roseateles subflavus</name>
    <dbReference type="NCBI Taxonomy" id="3053353"/>
    <lineage>
        <taxon>Bacteria</taxon>
        <taxon>Pseudomonadati</taxon>
        <taxon>Pseudomonadota</taxon>
        <taxon>Betaproteobacteria</taxon>
        <taxon>Burkholderiales</taxon>
        <taxon>Sphaerotilaceae</taxon>
        <taxon>Roseateles</taxon>
    </lineage>
</organism>
<dbReference type="RefSeq" id="WP_285982148.1">
    <property type="nucleotide sequence ID" value="NZ_JASVDS010000002.1"/>
</dbReference>
<feature type="compositionally biased region" description="Basic and acidic residues" evidence="16">
    <location>
        <begin position="49"/>
        <end position="81"/>
    </location>
</feature>
<dbReference type="Gene3D" id="3.40.30.160">
    <property type="entry name" value="Collagenase ColT, N-terminal domain"/>
    <property type="match status" value="1"/>
</dbReference>
<evidence type="ECO:0000256" key="1">
    <source>
        <dbReference type="ARBA" id="ARBA00000424"/>
    </source>
</evidence>
<dbReference type="Pfam" id="PF18911">
    <property type="entry name" value="PKD_4"/>
    <property type="match status" value="2"/>
</dbReference>
<accession>A0ABT7LGR1</accession>
<comment type="caution">
    <text evidence="19">The sequence shown here is derived from an EMBL/GenBank/DDBJ whole genome shotgun (WGS) entry which is preliminary data.</text>
</comment>
<feature type="domain" description="PKD" evidence="18">
    <location>
        <begin position="638"/>
        <end position="725"/>
    </location>
</feature>
<dbReference type="EC" id="3.4.24.3" evidence="5"/>
<feature type="chain" id="PRO_5045526743" description="microbial collagenase" evidence="17">
    <location>
        <begin position="25"/>
        <end position="915"/>
    </location>
</feature>
<dbReference type="InterPro" id="IPR035986">
    <property type="entry name" value="PKD_dom_sf"/>
</dbReference>
<keyword evidence="15" id="KW-0865">Zymogen</keyword>
<keyword evidence="20" id="KW-1185">Reference proteome</keyword>
<comment type="subcellular location">
    <subcellularLocation>
        <location evidence="4">Secreted</location>
    </subcellularLocation>
</comment>
<dbReference type="GO" id="GO:0004222">
    <property type="term" value="F:metalloendopeptidase activity"/>
    <property type="evidence" value="ECO:0007669"/>
    <property type="project" value="UniProtKB-EC"/>
</dbReference>
<evidence type="ECO:0000256" key="17">
    <source>
        <dbReference type="SAM" id="SignalP"/>
    </source>
</evidence>
<dbReference type="CDD" id="cd00146">
    <property type="entry name" value="PKD"/>
    <property type="match status" value="2"/>
</dbReference>
<dbReference type="InterPro" id="IPR002169">
    <property type="entry name" value="Peptidase_M9A/M9B"/>
</dbReference>
<evidence type="ECO:0000256" key="13">
    <source>
        <dbReference type="ARBA" id="ARBA00023026"/>
    </source>
</evidence>
<dbReference type="Gene3D" id="1.10.390.20">
    <property type="match status" value="1"/>
</dbReference>
<dbReference type="Pfam" id="PF01752">
    <property type="entry name" value="Peptidase_M9"/>
    <property type="match status" value="1"/>
</dbReference>
<evidence type="ECO:0000256" key="9">
    <source>
        <dbReference type="ARBA" id="ARBA00022729"/>
    </source>
</evidence>
<keyword evidence="9 17" id="KW-0732">Signal</keyword>
<dbReference type="Gene3D" id="2.60.40.10">
    <property type="entry name" value="Immunoglobulins"/>
    <property type="match status" value="2"/>
</dbReference>
<protein>
    <recommendedName>
        <fullName evidence="5">microbial collagenase</fullName>
        <ecNumber evidence="5">3.4.24.3</ecNumber>
    </recommendedName>
</protein>
<feature type="region of interest" description="Disordered" evidence="16">
    <location>
        <begin position="27"/>
        <end position="81"/>
    </location>
</feature>
<dbReference type="PANTHER" id="PTHR13062:SF9">
    <property type="entry name" value="MICROBIAL COLLAGENASE"/>
    <property type="match status" value="1"/>
</dbReference>
<dbReference type="SMART" id="SM00089">
    <property type="entry name" value="PKD"/>
    <property type="match status" value="2"/>
</dbReference>
<evidence type="ECO:0000313" key="20">
    <source>
        <dbReference type="Proteomes" id="UP001238603"/>
    </source>
</evidence>
<dbReference type="InterPro" id="IPR007280">
    <property type="entry name" value="Peptidase_C_arc/bac"/>
</dbReference>
<keyword evidence="13" id="KW-0843">Virulence</keyword>
<dbReference type="InterPro" id="IPR022409">
    <property type="entry name" value="PKD/Chitinase_dom"/>
</dbReference>
<comment type="cofactor">
    <cofactor evidence="2">
        <name>Ca(2+)</name>
        <dbReference type="ChEBI" id="CHEBI:29108"/>
    </cofactor>
</comment>
<evidence type="ECO:0000256" key="3">
    <source>
        <dbReference type="ARBA" id="ARBA00001947"/>
    </source>
</evidence>
<evidence type="ECO:0000256" key="10">
    <source>
        <dbReference type="ARBA" id="ARBA00022801"/>
    </source>
</evidence>